<name>A0ABU6TP10_9FABA</name>
<organism evidence="2 3">
    <name type="scientific">Stylosanthes scabra</name>
    <dbReference type="NCBI Taxonomy" id="79078"/>
    <lineage>
        <taxon>Eukaryota</taxon>
        <taxon>Viridiplantae</taxon>
        <taxon>Streptophyta</taxon>
        <taxon>Embryophyta</taxon>
        <taxon>Tracheophyta</taxon>
        <taxon>Spermatophyta</taxon>
        <taxon>Magnoliopsida</taxon>
        <taxon>eudicotyledons</taxon>
        <taxon>Gunneridae</taxon>
        <taxon>Pentapetalae</taxon>
        <taxon>rosids</taxon>
        <taxon>fabids</taxon>
        <taxon>Fabales</taxon>
        <taxon>Fabaceae</taxon>
        <taxon>Papilionoideae</taxon>
        <taxon>50 kb inversion clade</taxon>
        <taxon>dalbergioids sensu lato</taxon>
        <taxon>Dalbergieae</taxon>
        <taxon>Pterocarpus clade</taxon>
        <taxon>Stylosanthes</taxon>
    </lineage>
</organism>
<comment type="caution">
    <text evidence="2">The sequence shown here is derived from an EMBL/GenBank/DDBJ whole genome shotgun (WGS) entry which is preliminary data.</text>
</comment>
<evidence type="ECO:0000313" key="2">
    <source>
        <dbReference type="EMBL" id="MED6150555.1"/>
    </source>
</evidence>
<dbReference type="EMBL" id="JASCZI010091513">
    <property type="protein sequence ID" value="MED6150555.1"/>
    <property type="molecule type" value="Genomic_DNA"/>
</dbReference>
<gene>
    <name evidence="2" type="ORF">PIB30_073463</name>
</gene>
<sequence length="89" mass="9435">MTLSCRSTLRCQRVAASLPGAIADSPPCSRAFCLAAEPSAAEKGRRHNIQPSASLTRPLCFSLIALPSGLPPEPHQLSKSRQGLRRLAG</sequence>
<proteinExistence type="predicted"/>
<dbReference type="Proteomes" id="UP001341840">
    <property type="component" value="Unassembled WGS sequence"/>
</dbReference>
<keyword evidence="3" id="KW-1185">Reference proteome</keyword>
<feature type="region of interest" description="Disordered" evidence="1">
    <location>
        <begin position="69"/>
        <end position="89"/>
    </location>
</feature>
<protein>
    <submittedName>
        <fullName evidence="2">Uncharacterized protein</fullName>
    </submittedName>
</protein>
<reference evidence="2 3" key="1">
    <citation type="journal article" date="2023" name="Plants (Basel)">
        <title>Bridging the Gap: Combining Genomics and Transcriptomics Approaches to Understand Stylosanthes scabra, an Orphan Legume from the Brazilian Caatinga.</title>
        <authorList>
            <person name="Ferreira-Neto J.R.C."/>
            <person name="da Silva M.D."/>
            <person name="Binneck E."/>
            <person name="de Melo N.F."/>
            <person name="da Silva R.H."/>
            <person name="de Melo A.L.T.M."/>
            <person name="Pandolfi V."/>
            <person name="Bustamante F.O."/>
            <person name="Brasileiro-Vidal A.C."/>
            <person name="Benko-Iseppon A.M."/>
        </authorList>
    </citation>
    <scope>NUCLEOTIDE SEQUENCE [LARGE SCALE GENOMIC DNA]</scope>
    <source>
        <tissue evidence="2">Leaves</tissue>
    </source>
</reference>
<evidence type="ECO:0000313" key="3">
    <source>
        <dbReference type="Proteomes" id="UP001341840"/>
    </source>
</evidence>
<accession>A0ABU6TP10</accession>
<evidence type="ECO:0000256" key="1">
    <source>
        <dbReference type="SAM" id="MobiDB-lite"/>
    </source>
</evidence>